<dbReference type="GeneID" id="30071505"/>
<dbReference type="VEuPathDB" id="FungiDB:FVEG_14629"/>
<organism evidence="2 3">
    <name type="scientific">Gibberella moniliformis (strain M3125 / FGSC 7600)</name>
    <name type="common">Maize ear and stalk rot fungus</name>
    <name type="synonym">Fusarium verticillioides</name>
    <dbReference type="NCBI Taxonomy" id="334819"/>
    <lineage>
        <taxon>Eukaryota</taxon>
        <taxon>Fungi</taxon>
        <taxon>Dikarya</taxon>
        <taxon>Ascomycota</taxon>
        <taxon>Pezizomycotina</taxon>
        <taxon>Sordariomycetes</taxon>
        <taxon>Hypocreomycetidae</taxon>
        <taxon>Hypocreales</taxon>
        <taxon>Nectriaceae</taxon>
        <taxon>Fusarium</taxon>
        <taxon>Fusarium fujikuroi species complex</taxon>
    </lineage>
</organism>
<evidence type="ECO:0000313" key="3">
    <source>
        <dbReference type="Proteomes" id="UP000009096"/>
    </source>
</evidence>
<dbReference type="Proteomes" id="UP000009096">
    <property type="component" value="Chromosome 1"/>
</dbReference>
<reference evidence="2 3" key="1">
    <citation type="journal article" date="2010" name="Nature">
        <title>Comparative genomics reveals mobile pathogenicity chromosomes in Fusarium.</title>
        <authorList>
            <person name="Ma L.J."/>
            <person name="van der Does H.C."/>
            <person name="Borkovich K.A."/>
            <person name="Coleman J.J."/>
            <person name="Daboussi M.J."/>
            <person name="Di Pietro A."/>
            <person name="Dufresne M."/>
            <person name="Freitag M."/>
            <person name="Grabherr M."/>
            <person name="Henrissat B."/>
            <person name="Houterman P.M."/>
            <person name="Kang S."/>
            <person name="Shim W.B."/>
            <person name="Woloshuk C."/>
            <person name="Xie X."/>
            <person name="Xu J.R."/>
            <person name="Antoniw J."/>
            <person name="Baker S.E."/>
            <person name="Bluhm B.H."/>
            <person name="Breakspear A."/>
            <person name="Brown D.W."/>
            <person name="Butchko R.A."/>
            <person name="Chapman S."/>
            <person name="Coulson R."/>
            <person name="Coutinho P.M."/>
            <person name="Danchin E.G."/>
            <person name="Diener A."/>
            <person name="Gale L.R."/>
            <person name="Gardiner D.M."/>
            <person name="Goff S."/>
            <person name="Hammond-Kosack K.E."/>
            <person name="Hilburn K."/>
            <person name="Hua-Van A."/>
            <person name="Jonkers W."/>
            <person name="Kazan K."/>
            <person name="Kodira C.D."/>
            <person name="Koehrsen M."/>
            <person name="Kumar L."/>
            <person name="Lee Y.H."/>
            <person name="Li L."/>
            <person name="Manners J.M."/>
            <person name="Miranda-Saavedra D."/>
            <person name="Mukherjee M."/>
            <person name="Park G."/>
            <person name="Park J."/>
            <person name="Park S.Y."/>
            <person name="Proctor R.H."/>
            <person name="Regev A."/>
            <person name="Ruiz-Roldan M.C."/>
            <person name="Sain D."/>
            <person name="Sakthikumar S."/>
            <person name="Sykes S."/>
            <person name="Schwartz D.C."/>
            <person name="Turgeon B.G."/>
            <person name="Wapinski I."/>
            <person name="Yoder O."/>
            <person name="Young S."/>
            <person name="Zeng Q."/>
            <person name="Zhou S."/>
            <person name="Galagan J."/>
            <person name="Cuomo C.A."/>
            <person name="Kistler H.C."/>
            <person name="Rep M."/>
        </authorList>
    </citation>
    <scope>NUCLEOTIDE SEQUENCE [LARGE SCALE GENOMIC DNA]</scope>
    <source>
        <strain evidence="3">M3125 / FGSC 7600</strain>
    </source>
</reference>
<dbReference type="KEGG" id="fvr:FVEG_14629"/>
<accession>W7LKT7</accession>
<feature type="compositionally biased region" description="Acidic residues" evidence="1">
    <location>
        <begin position="39"/>
        <end position="65"/>
    </location>
</feature>
<keyword evidence="3" id="KW-1185">Reference proteome</keyword>
<protein>
    <submittedName>
        <fullName evidence="2">Uncharacterized protein</fullName>
    </submittedName>
</protein>
<gene>
    <name evidence="2" type="ORF">FVEG_14629</name>
</gene>
<evidence type="ECO:0000256" key="1">
    <source>
        <dbReference type="SAM" id="MobiDB-lite"/>
    </source>
</evidence>
<dbReference type="RefSeq" id="XP_018742341.1">
    <property type="nucleotide sequence ID" value="XM_018903561.1"/>
</dbReference>
<name>W7LKT7_GIBM7</name>
<dbReference type="EMBL" id="CM000578">
    <property type="protein sequence ID" value="EWG36150.1"/>
    <property type="molecule type" value="Genomic_DNA"/>
</dbReference>
<proteinExistence type="predicted"/>
<evidence type="ECO:0000313" key="2">
    <source>
        <dbReference type="EMBL" id="EWG36150.1"/>
    </source>
</evidence>
<sequence>MYGYRYEVDDECKMAAIQVKDIMREQGLEVSGNEKWENENEDEDENESGWEDTEEEICECIDGID</sequence>
<dbReference type="EMBL" id="DS022242">
    <property type="protein sequence ID" value="EWG36150.1"/>
    <property type="molecule type" value="Genomic_DNA"/>
</dbReference>
<dbReference type="AlphaFoldDB" id="W7LKT7"/>
<feature type="region of interest" description="Disordered" evidence="1">
    <location>
        <begin position="30"/>
        <end position="65"/>
    </location>
</feature>